<dbReference type="OrthoDB" id="6255742at2759"/>
<keyword evidence="1" id="KW-0472">Membrane</keyword>
<dbReference type="HOGENOM" id="CLU_2006363_0_0_1"/>
<evidence type="ECO:0000313" key="2">
    <source>
        <dbReference type="EMBL" id="ESO02921.1"/>
    </source>
</evidence>
<reference evidence="4" key="1">
    <citation type="submission" date="2012-12" db="EMBL/GenBank/DDBJ databases">
        <authorList>
            <person name="Hellsten U."/>
            <person name="Grimwood J."/>
            <person name="Chapman J.A."/>
            <person name="Shapiro H."/>
            <person name="Aerts A."/>
            <person name="Otillar R.P."/>
            <person name="Terry A.Y."/>
            <person name="Boore J.L."/>
            <person name="Simakov O."/>
            <person name="Marletaz F."/>
            <person name="Cho S.-J."/>
            <person name="Edsinger-Gonzales E."/>
            <person name="Havlak P."/>
            <person name="Kuo D.-H."/>
            <person name="Larsson T."/>
            <person name="Lv J."/>
            <person name="Arendt D."/>
            <person name="Savage R."/>
            <person name="Osoegawa K."/>
            <person name="de Jong P."/>
            <person name="Lindberg D.R."/>
            <person name="Seaver E.C."/>
            <person name="Weisblat D.A."/>
            <person name="Putnam N.H."/>
            <person name="Grigoriev I.V."/>
            <person name="Rokhsar D.S."/>
        </authorList>
    </citation>
    <scope>NUCLEOTIDE SEQUENCE</scope>
</reference>
<dbReference type="AlphaFoldDB" id="T1F826"/>
<dbReference type="Proteomes" id="UP000015101">
    <property type="component" value="Unassembled WGS sequence"/>
</dbReference>
<sequence>MEKQADHRSMTTCTSLLKSCLLMALKFSKSSRRDNDDDDDVDCNSCVDLLVWDRWLRLAGCKFDMDIKRRIAMAKDAHSKMKNILTNSKIIILARLKLLGCYIFSVLTYGSESWTISKKNGKKD</sequence>
<keyword evidence="1" id="KW-0812">Transmembrane</keyword>
<protein>
    <submittedName>
        <fullName evidence="2 3">Uncharacterized protein</fullName>
    </submittedName>
</protein>
<dbReference type="EnsemblMetazoa" id="HelroT174388">
    <property type="protein sequence ID" value="HelroP174388"/>
    <property type="gene ID" value="HelroG174388"/>
</dbReference>
<organism evidence="3 4">
    <name type="scientific">Helobdella robusta</name>
    <name type="common">Californian leech</name>
    <dbReference type="NCBI Taxonomy" id="6412"/>
    <lineage>
        <taxon>Eukaryota</taxon>
        <taxon>Metazoa</taxon>
        <taxon>Spiralia</taxon>
        <taxon>Lophotrochozoa</taxon>
        <taxon>Annelida</taxon>
        <taxon>Clitellata</taxon>
        <taxon>Hirudinea</taxon>
        <taxon>Rhynchobdellida</taxon>
        <taxon>Glossiphoniidae</taxon>
        <taxon>Helobdella</taxon>
    </lineage>
</organism>
<accession>T1F826</accession>
<keyword evidence="4" id="KW-1185">Reference proteome</keyword>
<evidence type="ECO:0000313" key="4">
    <source>
        <dbReference type="Proteomes" id="UP000015101"/>
    </source>
</evidence>
<dbReference type="EMBL" id="KB096716">
    <property type="protein sequence ID" value="ESO02921.1"/>
    <property type="molecule type" value="Genomic_DNA"/>
</dbReference>
<feature type="transmembrane region" description="Helical" evidence="1">
    <location>
        <begin position="90"/>
        <end position="110"/>
    </location>
</feature>
<dbReference type="CTD" id="20204975"/>
<dbReference type="EMBL" id="AMQM01004903">
    <property type="status" value="NOT_ANNOTATED_CDS"/>
    <property type="molecule type" value="Genomic_DNA"/>
</dbReference>
<dbReference type="GeneID" id="20204975"/>
<dbReference type="KEGG" id="hro:HELRODRAFT_174388"/>
<dbReference type="RefSeq" id="XP_009019135.1">
    <property type="nucleotide sequence ID" value="XM_009020887.1"/>
</dbReference>
<reference evidence="2 4" key="2">
    <citation type="journal article" date="2013" name="Nature">
        <title>Insights into bilaterian evolution from three spiralian genomes.</title>
        <authorList>
            <person name="Simakov O."/>
            <person name="Marletaz F."/>
            <person name="Cho S.J."/>
            <person name="Edsinger-Gonzales E."/>
            <person name="Havlak P."/>
            <person name="Hellsten U."/>
            <person name="Kuo D.H."/>
            <person name="Larsson T."/>
            <person name="Lv J."/>
            <person name="Arendt D."/>
            <person name="Savage R."/>
            <person name="Osoegawa K."/>
            <person name="de Jong P."/>
            <person name="Grimwood J."/>
            <person name="Chapman J.A."/>
            <person name="Shapiro H."/>
            <person name="Aerts A."/>
            <person name="Otillar R.P."/>
            <person name="Terry A.Y."/>
            <person name="Boore J.L."/>
            <person name="Grigoriev I.V."/>
            <person name="Lindberg D.R."/>
            <person name="Seaver E.C."/>
            <person name="Weisblat D.A."/>
            <person name="Putnam N.H."/>
            <person name="Rokhsar D.S."/>
        </authorList>
    </citation>
    <scope>NUCLEOTIDE SEQUENCE</scope>
</reference>
<proteinExistence type="predicted"/>
<keyword evidence="1" id="KW-1133">Transmembrane helix</keyword>
<evidence type="ECO:0000256" key="1">
    <source>
        <dbReference type="SAM" id="Phobius"/>
    </source>
</evidence>
<reference evidence="3" key="3">
    <citation type="submission" date="2015-06" db="UniProtKB">
        <authorList>
            <consortium name="EnsemblMetazoa"/>
        </authorList>
    </citation>
    <scope>IDENTIFICATION</scope>
</reference>
<name>T1F826_HELRO</name>
<dbReference type="InParanoid" id="T1F826"/>
<evidence type="ECO:0000313" key="3">
    <source>
        <dbReference type="EnsemblMetazoa" id="HelroP174388"/>
    </source>
</evidence>
<gene>
    <name evidence="3" type="primary">20204975</name>
    <name evidence="2" type="ORF">HELRODRAFT_174388</name>
</gene>